<dbReference type="Gene3D" id="3.20.20.70">
    <property type="entry name" value="Aldolase class I"/>
    <property type="match status" value="1"/>
</dbReference>
<dbReference type="FunFam" id="3.20.20.70:FF:000202">
    <property type="entry name" value="Alpha-galactosidase"/>
    <property type="match status" value="1"/>
</dbReference>
<evidence type="ECO:0000256" key="4">
    <source>
        <dbReference type="ARBA" id="ARBA00022729"/>
    </source>
</evidence>
<keyword evidence="4 9" id="KW-0732">Signal</keyword>
<accession>B0T7R9</accession>
<evidence type="ECO:0000256" key="6">
    <source>
        <dbReference type="ARBA" id="ARBA00023157"/>
    </source>
</evidence>
<evidence type="ECO:0000259" key="10">
    <source>
        <dbReference type="Pfam" id="PF17801"/>
    </source>
</evidence>
<evidence type="ECO:0000256" key="5">
    <source>
        <dbReference type="ARBA" id="ARBA00022801"/>
    </source>
</evidence>
<organism evidence="11">
    <name type="scientific">Caulobacter sp. (strain K31)</name>
    <dbReference type="NCBI Taxonomy" id="366602"/>
    <lineage>
        <taxon>Bacteria</taxon>
        <taxon>Pseudomonadati</taxon>
        <taxon>Pseudomonadota</taxon>
        <taxon>Alphaproteobacteria</taxon>
        <taxon>Caulobacterales</taxon>
        <taxon>Caulobacteraceae</taxon>
        <taxon>Caulobacter</taxon>
    </lineage>
</organism>
<dbReference type="FunFam" id="2.60.40.1180:FF:000008">
    <property type="entry name" value="Alpha-galactosidase"/>
    <property type="match status" value="1"/>
</dbReference>
<evidence type="ECO:0000256" key="1">
    <source>
        <dbReference type="ARBA" id="ARBA00001255"/>
    </source>
</evidence>
<dbReference type="SUPFAM" id="SSF51011">
    <property type="entry name" value="Glycosyl hydrolase domain"/>
    <property type="match status" value="1"/>
</dbReference>
<dbReference type="InterPro" id="IPR000111">
    <property type="entry name" value="Glyco_hydro_27/36_CS"/>
</dbReference>
<dbReference type="GO" id="GO:0016052">
    <property type="term" value="P:carbohydrate catabolic process"/>
    <property type="evidence" value="ECO:0007669"/>
    <property type="project" value="UniProtKB-ARBA"/>
</dbReference>
<evidence type="ECO:0000256" key="2">
    <source>
        <dbReference type="ARBA" id="ARBA00009743"/>
    </source>
</evidence>
<dbReference type="EC" id="3.2.1.22" evidence="3 8"/>
<dbReference type="PROSITE" id="PS00512">
    <property type="entry name" value="ALPHA_GALACTOSIDASE"/>
    <property type="match status" value="1"/>
</dbReference>
<dbReference type="PRINTS" id="PR00740">
    <property type="entry name" value="GLHYDRLASE27"/>
</dbReference>
<dbReference type="InterPro" id="IPR013780">
    <property type="entry name" value="Glyco_hydro_b"/>
</dbReference>
<name>B0T7R9_CAUSK</name>
<dbReference type="AlphaFoldDB" id="B0T7R9"/>
<keyword evidence="7 8" id="KW-0326">Glycosidase</keyword>
<dbReference type="PANTHER" id="PTHR11452">
    <property type="entry name" value="ALPHA-GALACTOSIDASE/ALPHA-N-ACETYLGALACTOSAMINIDASE"/>
    <property type="match status" value="1"/>
</dbReference>
<comment type="catalytic activity">
    <reaction evidence="1 8">
        <text>Hydrolysis of terminal, non-reducing alpha-D-galactose residues in alpha-D-galactosides, including galactose oligosaccharides, galactomannans and galactolipids.</text>
        <dbReference type="EC" id="3.2.1.22"/>
    </reaction>
</comment>
<dbReference type="CAZy" id="GH27">
    <property type="family name" value="Glycoside Hydrolase Family 27"/>
</dbReference>
<dbReference type="SUPFAM" id="SSF51445">
    <property type="entry name" value="(Trans)glycosidases"/>
    <property type="match status" value="1"/>
</dbReference>
<dbReference type="eggNOG" id="COG3345">
    <property type="taxonomic scope" value="Bacteria"/>
</dbReference>
<evidence type="ECO:0000313" key="11">
    <source>
        <dbReference type="EMBL" id="ABZ71257.1"/>
    </source>
</evidence>
<evidence type="ECO:0000256" key="8">
    <source>
        <dbReference type="RuleBase" id="RU361168"/>
    </source>
</evidence>
<dbReference type="Pfam" id="PF17801">
    <property type="entry name" value="Melibiase_C"/>
    <property type="match status" value="1"/>
</dbReference>
<dbReference type="CDD" id="cd14792">
    <property type="entry name" value="GH27"/>
    <property type="match status" value="1"/>
</dbReference>
<dbReference type="GO" id="GO:0004557">
    <property type="term" value="F:alpha-galactosidase activity"/>
    <property type="evidence" value="ECO:0007669"/>
    <property type="project" value="UniProtKB-EC"/>
</dbReference>
<dbReference type="Gene3D" id="2.60.40.1180">
    <property type="entry name" value="Golgi alpha-mannosidase II"/>
    <property type="match status" value="1"/>
</dbReference>
<gene>
    <name evidence="11" type="ordered locus">Caul_2129</name>
</gene>
<feature type="domain" description="Alpha galactosidase C-terminal" evidence="10">
    <location>
        <begin position="329"/>
        <end position="405"/>
    </location>
</feature>
<protein>
    <recommendedName>
        <fullName evidence="3 8">Alpha-galactosidase</fullName>
        <ecNumber evidence="3 8">3.2.1.22</ecNumber>
    </recommendedName>
    <alternativeName>
        <fullName evidence="8">Melibiase</fullName>
    </alternativeName>
</protein>
<dbReference type="PANTHER" id="PTHR11452:SF75">
    <property type="entry name" value="ALPHA-GALACTOSIDASE MEL1"/>
    <property type="match status" value="1"/>
</dbReference>
<feature type="signal peptide" evidence="9">
    <location>
        <begin position="1"/>
        <end position="33"/>
    </location>
</feature>
<dbReference type="InterPro" id="IPR041233">
    <property type="entry name" value="Melibiase_C"/>
</dbReference>
<feature type="chain" id="PRO_5002756016" description="Alpha-galactosidase" evidence="9">
    <location>
        <begin position="34"/>
        <end position="407"/>
    </location>
</feature>
<dbReference type="STRING" id="366602.Caul_2129"/>
<evidence type="ECO:0000256" key="9">
    <source>
        <dbReference type="SAM" id="SignalP"/>
    </source>
</evidence>
<dbReference type="InterPro" id="IPR002241">
    <property type="entry name" value="Glyco_hydro_27"/>
</dbReference>
<proteinExistence type="inferred from homology"/>
<keyword evidence="6 8" id="KW-1015">Disulfide bond</keyword>
<evidence type="ECO:0000256" key="7">
    <source>
        <dbReference type="ARBA" id="ARBA00023295"/>
    </source>
</evidence>
<dbReference type="EMBL" id="CP000927">
    <property type="protein sequence ID" value="ABZ71257.1"/>
    <property type="molecule type" value="Genomic_DNA"/>
</dbReference>
<keyword evidence="5 8" id="KW-0378">Hydrolase</keyword>
<dbReference type="Pfam" id="PF16499">
    <property type="entry name" value="Melibiase_2"/>
    <property type="match status" value="1"/>
</dbReference>
<sequence length="407" mass="44907" precursor="true">MDRVSKPAARSLGRIISTLAALSLLMVAGLAHADDPPPPLKDNGLARTPPMGWNSWNRFACDVDETLIRKTADAMVSSGMRDAGYQYVVIDDCWHGARDAHGDIQPDPKRFPSGMKALGDYIHSRGLKFGIYSDAGLKTCGGRPGSWGHEYQDAKQYAAWGVDYLKYDWCMAGTQDARSAYYIMSSALQASGRDIVLSICEWGTSKPWLWADKVGNLWRTTGDIYDKWEGVRDYSSGVMNIIDKQVELYPYARPGHWNDPDMLEVGNGGMTTEEYRSHFSLWAMLAAPLIAGNDIAAMDAETKAILTNREVIAIDQDSLGQQARRVSKTGDLEVWVRPLQGGGRAVVLLNRGPAPAPIRLDWSQLDYPPTLKARVRDLWTGKDVGVREASYQATVASHGVAMLKIQP</sequence>
<comment type="similarity">
    <text evidence="2 8">Belongs to the glycosyl hydrolase 27 family.</text>
</comment>
<evidence type="ECO:0000256" key="3">
    <source>
        <dbReference type="ARBA" id="ARBA00012755"/>
    </source>
</evidence>
<dbReference type="InterPro" id="IPR013785">
    <property type="entry name" value="Aldolase_TIM"/>
</dbReference>
<dbReference type="KEGG" id="cak:Caul_2129"/>
<dbReference type="HOGENOM" id="CLU_013093_2_2_5"/>
<dbReference type="InterPro" id="IPR017853">
    <property type="entry name" value="GH"/>
</dbReference>
<reference evidence="11" key="1">
    <citation type="submission" date="2008-01" db="EMBL/GenBank/DDBJ databases">
        <title>Complete sequence of chromosome of Caulobacter sp. K31.</title>
        <authorList>
            <consortium name="US DOE Joint Genome Institute"/>
            <person name="Copeland A."/>
            <person name="Lucas S."/>
            <person name="Lapidus A."/>
            <person name="Barry K."/>
            <person name="Glavina del Rio T."/>
            <person name="Dalin E."/>
            <person name="Tice H."/>
            <person name="Pitluck S."/>
            <person name="Bruce D."/>
            <person name="Goodwin L."/>
            <person name="Thompson L.S."/>
            <person name="Brettin T."/>
            <person name="Detter J.C."/>
            <person name="Han C."/>
            <person name="Schmutz J."/>
            <person name="Larimer F."/>
            <person name="Land M."/>
            <person name="Hauser L."/>
            <person name="Kyrpides N."/>
            <person name="Kim E."/>
            <person name="Stephens C."/>
            <person name="Richardson P."/>
        </authorList>
    </citation>
    <scope>NUCLEOTIDE SEQUENCE [LARGE SCALE GENOMIC DNA]</scope>
    <source>
        <strain evidence="11">K31</strain>
    </source>
</reference>